<dbReference type="Pfam" id="PF18972">
    <property type="entry name" value="Wheel"/>
    <property type="match status" value="1"/>
</dbReference>
<dbReference type="GO" id="GO:0005829">
    <property type="term" value="C:cytosol"/>
    <property type="evidence" value="ECO:0007669"/>
    <property type="project" value="TreeGrafter"/>
</dbReference>
<dbReference type="GO" id="GO:0030544">
    <property type="term" value="F:Hsp70 protein binding"/>
    <property type="evidence" value="ECO:0007669"/>
    <property type="project" value="EnsemblFungi"/>
</dbReference>
<dbReference type="EMBL" id="KV454427">
    <property type="protein sequence ID" value="ODQ82006.1"/>
    <property type="molecule type" value="Genomic_DNA"/>
</dbReference>
<keyword evidence="2 4" id="KW-0802">TPR repeat</keyword>
<comment type="similarity">
    <text evidence="3">Belongs to the TTC4 family.</text>
</comment>
<dbReference type="GeneID" id="30150169"/>
<evidence type="ECO:0000259" key="5">
    <source>
        <dbReference type="Pfam" id="PF18972"/>
    </source>
</evidence>
<dbReference type="SUPFAM" id="SSF48452">
    <property type="entry name" value="TPR-like"/>
    <property type="match status" value="1"/>
</dbReference>
<name>A0A1E3QWG8_9ASCO</name>
<dbReference type="SMART" id="SM00028">
    <property type="entry name" value="TPR"/>
    <property type="match status" value="3"/>
</dbReference>
<feature type="repeat" description="TPR" evidence="4">
    <location>
        <begin position="138"/>
        <end position="171"/>
    </location>
</feature>
<dbReference type="GO" id="GO:0051879">
    <property type="term" value="F:Hsp90 protein binding"/>
    <property type="evidence" value="ECO:0007669"/>
    <property type="project" value="EnsemblFungi"/>
</dbReference>
<dbReference type="GO" id="GO:0043022">
    <property type="term" value="F:ribosome binding"/>
    <property type="evidence" value="ECO:0007669"/>
    <property type="project" value="EnsemblFungi"/>
</dbReference>
<organism evidence="6 7">
    <name type="scientific">Babjeviella inositovora NRRL Y-12698</name>
    <dbReference type="NCBI Taxonomy" id="984486"/>
    <lineage>
        <taxon>Eukaryota</taxon>
        <taxon>Fungi</taxon>
        <taxon>Dikarya</taxon>
        <taxon>Ascomycota</taxon>
        <taxon>Saccharomycotina</taxon>
        <taxon>Pichiomycetes</taxon>
        <taxon>Serinales incertae sedis</taxon>
        <taxon>Babjeviella</taxon>
    </lineage>
</organism>
<dbReference type="GO" id="GO:0005634">
    <property type="term" value="C:nucleus"/>
    <property type="evidence" value="ECO:0007669"/>
    <property type="project" value="TreeGrafter"/>
</dbReference>
<accession>A0A1E3QWG8</accession>
<dbReference type="PROSITE" id="PS50005">
    <property type="entry name" value="TPR"/>
    <property type="match status" value="1"/>
</dbReference>
<dbReference type="PANTHER" id="PTHR46035">
    <property type="entry name" value="TETRATRICOPEPTIDE REPEAT PROTEIN 4"/>
    <property type="match status" value="1"/>
</dbReference>
<dbReference type="RefSeq" id="XP_018987334.1">
    <property type="nucleotide sequence ID" value="XM_019132316.1"/>
</dbReference>
<keyword evidence="1" id="KW-0677">Repeat</keyword>
<dbReference type="Proteomes" id="UP000094336">
    <property type="component" value="Unassembled WGS sequence"/>
</dbReference>
<proteinExistence type="inferred from homology"/>
<gene>
    <name evidence="6" type="ORF">BABINDRAFT_58918</name>
</gene>
<reference evidence="7" key="1">
    <citation type="submission" date="2016-05" db="EMBL/GenBank/DDBJ databases">
        <title>Comparative genomics of biotechnologically important yeasts.</title>
        <authorList>
            <consortium name="DOE Joint Genome Institute"/>
            <person name="Riley R."/>
            <person name="Haridas S."/>
            <person name="Wolfe K.H."/>
            <person name="Lopes M.R."/>
            <person name="Hittinger C.T."/>
            <person name="Goker M."/>
            <person name="Salamov A."/>
            <person name="Wisecaver J."/>
            <person name="Long T.M."/>
            <person name="Aerts A.L."/>
            <person name="Barry K."/>
            <person name="Choi C."/>
            <person name="Clum A."/>
            <person name="Coughlan A.Y."/>
            <person name="Deshpande S."/>
            <person name="Douglass A.P."/>
            <person name="Hanson S.J."/>
            <person name="Klenk H.-P."/>
            <person name="Labutti K."/>
            <person name="Lapidus A."/>
            <person name="Lindquist E."/>
            <person name="Lipzen A."/>
            <person name="Meier-Kolthoff J.P."/>
            <person name="Ohm R.A."/>
            <person name="Otillar R.P."/>
            <person name="Pangilinan J."/>
            <person name="Peng Y."/>
            <person name="Rokas A."/>
            <person name="Rosa C.A."/>
            <person name="Scheuner C."/>
            <person name="Sibirny A.A."/>
            <person name="Slot J.C."/>
            <person name="Stielow J.B."/>
            <person name="Sun H."/>
            <person name="Kurtzman C.P."/>
            <person name="Blackwell M."/>
            <person name="Grigoriev I.V."/>
            <person name="Jeffries T.W."/>
        </authorList>
    </citation>
    <scope>NUCLEOTIDE SEQUENCE [LARGE SCALE GENOMIC DNA]</scope>
    <source>
        <strain evidence="7">NRRL Y-12698</strain>
    </source>
</reference>
<dbReference type="GO" id="GO:0042026">
    <property type="term" value="P:protein refolding"/>
    <property type="evidence" value="ECO:0007669"/>
    <property type="project" value="EnsemblFungi"/>
</dbReference>
<evidence type="ECO:0000256" key="1">
    <source>
        <dbReference type="ARBA" id="ARBA00022737"/>
    </source>
</evidence>
<dbReference type="CDD" id="cd21381">
    <property type="entry name" value="CTWD_TTC4"/>
    <property type="match status" value="1"/>
</dbReference>
<dbReference type="OrthoDB" id="420195at2759"/>
<dbReference type="InterPro" id="IPR019734">
    <property type="entry name" value="TPR_rpt"/>
</dbReference>
<keyword evidence="7" id="KW-1185">Reference proteome</keyword>
<evidence type="ECO:0000256" key="2">
    <source>
        <dbReference type="ARBA" id="ARBA00022803"/>
    </source>
</evidence>
<dbReference type="AlphaFoldDB" id="A0A1E3QWG8"/>
<dbReference type="STRING" id="984486.A0A1E3QWG8"/>
<dbReference type="Gene3D" id="1.25.40.10">
    <property type="entry name" value="Tetratricopeptide repeat domain"/>
    <property type="match status" value="1"/>
</dbReference>
<dbReference type="PANTHER" id="PTHR46035:SF1">
    <property type="entry name" value="TETRATRICOPEPTIDE REPEAT PROTEIN 4"/>
    <property type="match status" value="1"/>
</dbReference>
<evidence type="ECO:0000313" key="6">
    <source>
        <dbReference type="EMBL" id="ODQ82006.1"/>
    </source>
</evidence>
<evidence type="ECO:0000313" key="7">
    <source>
        <dbReference type="Proteomes" id="UP000094336"/>
    </source>
</evidence>
<evidence type="ECO:0000256" key="4">
    <source>
        <dbReference type="PROSITE-ProRule" id="PRU00339"/>
    </source>
</evidence>
<sequence>MSSTGQPELPPQLQNTAQKVDDVMKELNRMPFFMTQLDETDGEGGENLGLEALKALAYEGEPDEVATNFKNQGNDCYKGKQYKNAIEFYTKGLEMKCGVDALEASLYLNRAACNLELKNYRKCVNDCKLCLKIDPKNIKAYFRSCKAYFGMDRLDEAIEVAEYALALEPENTAIRSVLATAQQRKGQFKALADKKQREAQEKQMKQVILANAINLRHILVVKTPKPAALLGDAKLRLEDETDYGSQLIFPAMVVYPTTDEFDFIAEISELTTPAEMMEMVLNRPAAFFAEPQHQNFHPKKMEAYMETETGGLIRVGKKVAINNVLMADKPSVPLFDNSLRIYFVPKVDSVAWIATWDKEIALKKRL</sequence>
<protein>
    <recommendedName>
        <fullName evidence="5">Cns1/TTC4 wheel domain-containing protein</fullName>
    </recommendedName>
</protein>
<dbReference type="Pfam" id="PF13181">
    <property type="entry name" value="TPR_8"/>
    <property type="match status" value="1"/>
</dbReference>
<evidence type="ECO:0000256" key="3">
    <source>
        <dbReference type="ARBA" id="ARBA00023602"/>
    </source>
</evidence>
<feature type="domain" description="Cns1/TTC4 wheel" evidence="5">
    <location>
        <begin position="239"/>
        <end position="356"/>
    </location>
</feature>
<dbReference type="InterPro" id="IPR044059">
    <property type="entry name" value="Csn1/TTC4_wheel"/>
</dbReference>
<dbReference type="InterPro" id="IPR011990">
    <property type="entry name" value="TPR-like_helical_dom_sf"/>
</dbReference>